<feature type="non-terminal residue" evidence="5">
    <location>
        <position position="595"/>
    </location>
</feature>
<dbReference type="Pfam" id="PF17764">
    <property type="entry name" value="PriA_3primeBD"/>
    <property type="match status" value="1"/>
</dbReference>
<evidence type="ECO:0000256" key="1">
    <source>
        <dbReference type="ARBA" id="ARBA00022741"/>
    </source>
</evidence>
<dbReference type="GO" id="GO:0006302">
    <property type="term" value="P:double-strand break repair"/>
    <property type="evidence" value="ECO:0007669"/>
    <property type="project" value="TreeGrafter"/>
</dbReference>
<reference evidence="5 6" key="1">
    <citation type="submission" date="2019-07" db="EMBL/GenBank/DDBJ databases">
        <title>Draft genome of C. aurimucosum strain 2274.</title>
        <authorList>
            <person name="Pacheco L.G.C."/>
            <person name="Aguiar E.R.G.R."/>
            <person name="Santos C.S."/>
            <person name="Rocha D.J.P.G."/>
            <person name="Sant'Anna L.O."/>
            <person name="Mattos-Guaraldi A.L."/>
            <person name="Santos L.S."/>
        </authorList>
    </citation>
    <scope>NUCLEOTIDE SEQUENCE [LARGE SCALE GENOMIC DNA]</scope>
    <source>
        <strain evidence="5 6">2274</strain>
    </source>
</reference>
<name>A0A553FWD1_9CORY</name>
<keyword evidence="3" id="KW-0238">DNA-binding</keyword>
<dbReference type="GO" id="GO:0006310">
    <property type="term" value="P:DNA recombination"/>
    <property type="evidence" value="ECO:0007669"/>
    <property type="project" value="TreeGrafter"/>
</dbReference>
<proteinExistence type="predicted"/>
<dbReference type="GO" id="GO:0003677">
    <property type="term" value="F:DNA binding"/>
    <property type="evidence" value="ECO:0007669"/>
    <property type="project" value="UniProtKB-KW"/>
</dbReference>
<evidence type="ECO:0000313" key="5">
    <source>
        <dbReference type="EMBL" id="TRX61556.1"/>
    </source>
</evidence>
<dbReference type="AlphaFoldDB" id="A0A553FWD1"/>
<protein>
    <submittedName>
        <fullName evidence="5">Primosomal protein N</fullName>
    </submittedName>
</protein>
<dbReference type="NCBIfam" id="NF011455">
    <property type="entry name" value="PRK14873.1-5"/>
    <property type="match status" value="1"/>
</dbReference>
<sequence length="595" mass="62819">MPKKTPAAQQPVARVLPLLGVAHLDRGFDYLIEEADSDAAQPGVRVRIRFNGRLVDAILLSRSSDSDFSGSLRYIERVISPYAVYTPTMAALIESLAARYGGVRSDIIRTAIPARHAKAEEADITTPWEELGTAEHPDLSAWSSYQHGESFVDSVLTGNIARAAWQIAPRSDWAGALAALGASVALQGGGVLMVVPDQRDLDLLEAAFRRHLSAKQITVLAHSTGPQARYRRYLSALTGQARIVIGTRSAAFAPVKNLKLAVVLNDGDDSLVDNLKPYVHTREVLSTRSAQEECSLILAGHARTAEAQLLVESGWAHDLLPTPEALEAARPDIVAVGAFGINLARHMQGGTTSVSGPAFQATRAALDRGEPVLVQVPRKGYAPILACGQCSSPARCRHCNGPLGLPSVRGAADGAQDSAALPTCRWCGRVDAHYRCSECGSPRLRAIVLGSERTAEEMGRAFPNTRVIQSGGSTVVDEVPAGPALVIATPGAEPRVAEGGHYGAALLVETGALLGRQDLRATEDTLTTWAAAATLVAPAAQGGAVIVAADEQLPLVGFFSRWDMVGAAAAELQARREVRFPPAVHMAAVDGADAS</sequence>
<gene>
    <name evidence="5" type="ORF">FNY97_07715</name>
</gene>
<evidence type="ECO:0000256" key="3">
    <source>
        <dbReference type="ARBA" id="ARBA00023125"/>
    </source>
</evidence>
<keyword evidence="6" id="KW-1185">Reference proteome</keyword>
<dbReference type="PANTHER" id="PTHR30580:SF0">
    <property type="entry name" value="PRIMOSOMAL PROTEIN N"/>
    <property type="match status" value="1"/>
</dbReference>
<keyword evidence="2" id="KW-0067">ATP-binding</keyword>
<dbReference type="Gene3D" id="3.40.50.300">
    <property type="entry name" value="P-loop containing nucleotide triphosphate hydrolases"/>
    <property type="match status" value="1"/>
</dbReference>
<dbReference type="Proteomes" id="UP000320443">
    <property type="component" value="Unassembled WGS sequence"/>
</dbReference>
<keyword evidence="1" id="KW-0547">Nucleotide-binding</keyword>
<accession>A0A553FWD1</accession>
<dbReference type="PANTHER" id="PTHR30580">
    <property type="entry name" value="PRIMOSOMAL PROTEIN N"/>
    <property type="match status" value="1"/>
</dbReference>
<evidence type="ECO:0000313" key="6">
    <source>
        <dbReference type="Proteomes" id="UP000320443"/>
    </source>
</evidence>
<dbReference type="GO" id="GO:0043138">
    <property type="term" value="F:3'-5' DNA helicase activity"/>
    <property type="evidence" value="ECO:0007669"/>
    <property type="project" value="TreeGrafter"/>
</dbReference>
<dbReference type="InterPro" id="IPR027417">
    <property type="entry name" value="P-loop_NTPase"/>
</dbReference>
<dbReference type="InterPro" id="IPR042115">
    <property type="entry name" value="PriA_3primeBD_sf"/>
</dbReference>
<dbReference type="GO" id="GO:0006270">
    <property type="term" value="P:DNA replication initiation"/>
    <property type="evidence" value="ECO:0007669"/>
    <property type="project" value="TreeGrafter"/>
</dbReference>
<dbReference type="EMBL" id="VKDK01000010">
    <property type="protein sequence ID" value="TRX61556.1"/>
    <property type="molecule type" value="Genomic_DNA"/>
</dbReference>
<evidence type="ECO:0000256" key="2">
    <source>
        <dbReference type="ARBA" id="ARBA00022840"/>
    </source>
</evidence>
<dbReference type="InterPro" id="IPR041222">
    <property type="entry name" value="PriA_3primeBD"/>
</dbReference>
<dbReference type="RefSeq" id="WP_144013579.1">
    <property type="nucleotide sequence ID" value="NZ_VKDK01000010.1"/>
</dbReference>
<comment type="caution">
    <text evidence="5">The sequence shown here is derived from an EMBL/GenBank/DDBJ whole genome shotgun (WGS) entry which is preliminary data.</text>
</comment>
<dbReference type="GO" id="GO:0005524">
    <property type="term" value="F:ATP binding"/>
    <property type="evidence" value="ECO:0007669"/>
    <property type="project" value="UniProtKB-KW"/>
</dbReference>
<organism evidence="5 6">
    <name type="scientific">Corynebacterium hiratae</name>
    <dbReference type="NCBI Taxonomy" id="3139423"/>
    <lineage>
        <taxon>Bacteria</taxon>
        <taxon>Bacillati</taxon>
        <taxon>Actinomycetota</taxon>
        <taxon>Actinomycetes</taxon>
        <taxon>Mycobacteriales</taxon>
        <taxon>Corynebacteriaceae</taxon>
        <taxon>Corynebacterium</taxon>
    </lineage>
</organism>
<feature type="domain" description="Primosomal protein N' 3' DNA-binding" evidence="4">
    <location>
        <begin position="22"/>
        <end position="113"/>
    </location>
</feature>
<dbReference type="Gene3D" id="3.40.1440.60">
    <property type="entry name" value="PriA, 3(prime) DNA-binding domain"/>
    <property type="match status" value="1"/>
</dbReference>
<evidence type="ECO:0000259" key="4">
    <source>
        <dbReference type="Pfam" id="PF17764"/>
    </source>
</evidence>